<evidence type="ECO:0000256" key="7">
    <source>
        <dbReference type="ARBA" id="ARBA00022723"/>
    </source>
</evidence>
<dbReference type="EMBL" id="SRMA01027344">
    <property type="protein sequence ID" value="TRY54480.1"/>
    <property type="molecule type" value="Genomic_DNA"/>
</dbReference>
<dbReference type="SUPFAM" id="SSF117839">
    <property type="entry name" value="WWE domain"/>
    <property type="match status" value="1"/>
</dbReference>
<proteinExistence type="predicted"/>
<dbReference type="SMART" id="SM00678">
    <property type="entry name" value="WWE"/>
    <property type="match status" value="1"/>
</dbReference>
<dbReference type="InterPro" id="IPR033509">
    <property type="entry name" value="RNF146"/>
</dbReference>
<comment type="subcellular location">
    <subcellularLocation>
        <location evidence="2 12">Cytoplasm</location>
        <location evidence="2 12">Cytosol</location>
    </subcellularLocation>
</comment>
<keyword evidence="4 12" id="KW-0963">Cytoplasm</keyword>
<feature type="region of interest" description="Disordered" evidence="13">
    <location>
        <begin position="298"/>
        <end position="320"/>
    </location>
</feature>
<feature type="domain" description="WWE" evidence="15">
    <location>
        <begin position="102"/>
        <end position="178"/>
    </location>
</feature>
<dbReference type="InterPro" id="IPR004170">
    <property type="entry name" value="WWE_dom"/>
</dbReference>
<organism evidence="16 17">
    <name type="scientific">Danionella cerebrum</name>
    <dbReference type="NCBI Taxonomy" id="2873325"/>
    <lineage>
        <taxon>Eukaryota</taxon>
        <taxon>Metazoa</taxon>
        <taxon>Chordata</taxon>
        <taxon>Craniata</taxon>
        <taxon>Vertebrata</taxon>
        <taxon>Euteleostomi</taxon>
        <taxon>Actinopterygii</taxon>
        <taxon>Neopterygii</taxon>
        <taxon>Teleostei</taxon>
        <taxon>Ostariophysi</taxon>
        <taxon>Cypriniformes</taxon>
        <taxon>Danionidae</taxon>
        <taxon>Danioninae</taxon>
        <taxon>Danionella</taxon>
    </lineage>
</organism>
<comment type="function">
    <text evidence="12">E3 ubiquitin-protein ligase that specifically binds poly-ADP-ribosylated proteins and mediates their ubiquitination and subsequent degradation.</text>
</comment>
<dbReference type="SUPFAM" id="SSF57850">
    <property type="entry name" value="RING/U-box"/>
    <property type="match status" value="1"/>
</dbReference>
<keyword evidence="17" id="KW-1185">Reference proteome</keyword>
<dbReference type="AlphaFoldDB" id="A0A553MMT8"/>
<dbReference type="InterPro" id="IPR017907">
    <property type="entry name" value="Znf_RING_CS"/>
</dbReference>
<gene>
    <name evidence="16" type="ORF">DNTS_009198</name>
</gene>
<evidence type="ECO:0000256" key="10">
    <source>
        <dbReference type="ARBA" id="ARBA00022833"/>
    </source>
</evidence>
<comment type="caution">
    <text evidence="16">The sequence shown here is derived from an EMBL/GenBank/DDBJ whole genome shotgun (WGS) entry which is preliminary data.</text>
</comment>
<evidence type="ECO:0000259" key="14">
    <source>
        <dbReference type="PROSITE" id="PS50089"/>
    </source>
</evidence>
<keyword evidence="7 12" id="KW-0479">Metal-binding</keyword>
<dbReference type="PANTHER" id="PTHR13417">
    <property type="entry name" value="E3 UBIQUITIN-PROTEIN LIGASE RNF146"/>
    <property type="match status" value="1"/>
</dbReference>
<dbReference type="GO" id="GO:0016055">
    <property type="term" value="P:Wnt signaling pathway"/>
    <property type="evidence" value="ECO:0007669"/>
    <property type="project" value="UniProtKB-KW"/>
</dbReference>
<evidence type="ECO:0000256" key="1">
    <source>
        <dbReference type="ARBA" id="ARBA00000900"/>
    </source>
</evidence>
<feature type="region of interest" description="Disordered" evidence="13">
    <location>
        <begin position="188"/>
        <end position="207"/>
    </location>
</feature>
<keyword evidence="10 12" id="KW-0862">Zinc</keyword>
<dbReference type="PANTHER" id="PTHR13417:SF2">
    <property type="entry name" value="E3 UBIQUITIN-PROTEIN LIGASE RNF146"/>
    <property type="match status" value="1"/>
</dbReference>
<evidence type="ECO:0000256" key="9">
    <source>
        <dbReference type="ARBA" id="ARBA00022786"/>
    </source>
</evidence>
<dbReference type="GO" id="GO:0072572">
    <property type="term" value="F:poly-ADP-D-ribose binding"/>
    <property type="evidence" value="ECO:0007669"/>
    <property type="project" value="UniProtKB-UniRule"/>
</dbReference>
<dbReference type="InterPro" id="IPR018123">
    <property type="entry name" value="WWE-dom_subgr"/>
</dbReference>
<name>A0A553MMT8_9TELE</name>
<keyword evidence="6" id="KW-0879">Wnt signaling pathway</keyword>
<dbReference type="GO" id="GO:0006511">
    <property type="term" value="P:ubiquitin-dependent protein catabolic process"/>
    <property type="evidence" value="ECO:0007669"/>
    <property type="project" value="UniProtKB-UniRule"/>
</dbReference>
<evidence type="ECO:0000313" key="16">
    <source>
        <dbReference type="EMBL" id="TRY54480.1"/>
    </source>
</evidence>
<dbReference type="InterPro" id="IPR013083">
    <property type="entry name" value="Znf_RING/FYVE/PHD"/>
</dbReference>
<evidence type="ECO:0000256" key="6">
    <source>
        <dbReference type="ARBA" id="ARBA00022687"/>
    </source>
</evidence>
<sequence>MASCGEVNLSVDPLTAGKKVTGEAATDGGGSSSSSSLPVPECPICLQMCVHPVRLPCHHVFCFLCVKGASWHSKRCALCRGEVPEDFLERPTLLSPEELKASATGGCGAGTGGHAWYYEGRNGWWQYDERTSRELESAFNEGKKSTEMLIAGFLYVADLENMVQYRRNEHGRRRKMKRDVVDIPKKGVAGLRLDPDPNASTGTGTVPMVVDASIDGAAAERESSADGADTGVSRGRPQGTYVPAPIRPPTILGGHLTNSSSSNDIQLAQALAQLNIHPNEPEPEEDRPNEDALYASGYESESGASDGEQIGDEGDDELSDGDEARYRLQQFDRPPPGGGPASNGDRSGCPDDFCKLLVVSEEYFTIQSSPDQNYGWSPQTEWRRWFTNPSVSLRVDPCVPPASSFKFVGVDRLMDGRQHSSD</sequence>
<evidence type="ECO:0000259" key="15">
    <source>
        <dbReference type="PROSITE" id="PS50918"/>
    </source>
</evidence>
<dbReference type="InterPro" id="IPR037197">
    <property type="entry name" value="WWE_dom_sf"/>
</dbReference>
<dbReference type="FunFam" id="3.30.40.10:FF:000204">
    <property type="entry name" value="E3 ubiquitin-protein ligase RNF146"/>
    <property type="match status" value="1"/>
</dbReference>
<dbReference type="Gene3D" id="3.30.720.50">
    <property type="match status" value="1"/>
</dbReference>
<dbReference type="STRING" id="623744.A0A553MMT8"/>
<dbReference type="GO" id="GO:0005829">
    <property type="term" value="C:cytosol"/>
    <property type="evidence" value="ECO:0007669"/>
    <property type="project" value="UniProtKB-SubCell"/>
</dbReference>
<feature type="domain" description="RING-type" evidence="14">
    <location>
        <begin position="42"/>
        <end position="80"/>
    </location>
</feature>
<dbReference type="PROSITE" id="PS50089">
    <property type="entry name" value="ZF_RING_2"/>
    <property type="match status" value="1"/>
</dbReference>
<dbReference type="EC" id="2.3.2.27" evidence="12"/>
<reference evidence="16 17" key="1">
    <citation type="journal article" date="2019" name="Sci. Data">
        <title>Hybrid genome assembly and annotation of Danionella translucida.</title>
        <authorList>
            <person name="Kadobianskyi M."/>
            <person name="Schulze L."/>
            <person name="Schuelke M."/>
            <person name="Judkewitz B."/>
        </authorList>
    </citation>
    <scope>NUCLEOTIDE SEQUENCE [LARGE SCALE GENOMIC DNA]</scope>
    <source>
        <strain evidence="16 17">Bolton</strain>
    </source>
</reference>
<dbReference type="InterPro" id="IPR044110">
    <property type="entry name" value="RING-HC_RNF146"/>
</dbReference>
<feature type="region of interest" description="Disordered" evidence="13">
    <location>
        <begin position="218"/>
        <end position="261"/>
    </location>
</feature>
<comment type="PTM">
    <text evidence="12">Ubiquitinated; autoubiquitinated.</text>
</comment>
<dbReference type="OrthoDB" id="10065815at2759"/>
<evidence type="ECO:0000256" key="2">
    <source>
        <dbReference type="ARBA" id="ARBA00004514"/>
    </source>
</evidence>
<evidence type="ECO:0000313" key="17">
    <source>
        <dbReference type="Proteomes" id="UP000316079"/>
    </source>
</evidence>
<evidence type="ECO:0000256" key="5">
    <source>
        <dbReference type="ARBA" id="ARBA00022679"/>
    </source>
</evidence>
<feature type="compositionally biased region" description="Acidic residues" evidence="13">
    <location>
        <begin position="309"/>
        <end position="320"/>
    </location>
</feature>
<keyword evidence="8 11" id="KW-0863">Zinc-finger</keyword>
<evidence type="ECO:0000256" key="3">
    <source>
        <dbReference type="ARBA" id="ARBA00004906"/>
    </source>
</evidence>
<dbReference type="GO" id="GO:0061630">
    <property type="term" value="F:ubiquitin protein ligase activity"/>
    <property type="evidence" value="ECO:0007669"/>
    <property type="project" value="UniProtKB-UniRule"/>
</dbReference>
<dbReference type="Proteomes" id="UP000316079">
    <property type="component" value="Unassembled WGS sequence"/>
</dbReference>
<dbReference type="GO" id="GO:0005634">
    <property type="term" value="C:nucleus"/>
    <property type="evidence" value="ECO:0007669"/>
    <property type="project" value="TreeGrafter"/>
</dbReference>
<protein>
    <recommendedName>
        <fullName evidence="12">E3 ubiquitin-protein ligase</fullName>
        <ecNumber evidence="12">2.3.2.27</ecNumber>
    </recommendedName>
</protein>
<dbReference type="CDD" id="cd16546">
    <property type="entry name" value="RING-HC_RNF146"/>
    <property type="match status" value="1"/>
</dbReference>
<dbReference type="PROSITE" id="PS00518">
    <property type="entry name" value="ZF_RING_1"/>
    <property type="match status" value="1"/>
</dbReference>
<evidence type="ECO:0000256" key="13">
    <source>
        <dbReference type="SAM" id="MobiDB-lite"/>
    </source>
</evidence>
<dbReference type="SMART" id="SM00184">
    <property type="entry name" value="RING"/>
    <property type="match status" value="1"/>
</dbReference>
<dbReference type="Gene3D" id="3.30.40.10">
    <property type="entry name" value="Zinc/RING finger domain, C3HC4 (zinc finger)"/>
    <property type="match status" value="1"/>
</dbReference>
<dbReference type="PROSITE" id="PS50918">
    <property type="entry name" value="WWE"/>
    <property type="match status" value="1"/>
</dbReference>
<dbReference type="GO" id="GO:0008270">
    <property type="term" value="F:zinc ion binding"/>
    <property type="evidence" value="ECO:0007669"/>
    <property type="project" value="UniProtKB-UniRule"/>
</dbReference>
<dbReference type="UniPathway" id="UPA00143"/>
<evidence type="ECO:0000256" key="4">
    <source>
        <dbReference type="ARBA" id="ARBA00022490"/>
    </source>
</evidence>
<comment type="catalytic activity">
    <reaction evidence="1 12">
        <text>S-ubiquitinyl-[E2 ubiquitin-conjugating enzyme]-L-cysteine + [acceptor protein]-L-lysine = [E2 ubiquitin-conjugating enzyme]-L-cysteine + N(6)-ubiquitinyl-[acceptor protein]-L-lysine.</text>
        <dbReference type="EC" id="2.3.2.27"/>
    </reaction>
</comment>
<evidence type="ECO:0000256" key="8">
    <source>
        <dbReference type="ARBA" id="ARBA00022771"/>
    </source>
</evidence>
<accession>A0A553MMT8</accession>
<dbReference type="Pfam" id="PF02825">
    <property type="entry name" value="WWE"/>
    <property type="match status" value="1"/>
</dbReference>
<evidence type="ECO:0000256" key="12">
    <source>
        <dbReference type="RuleBase" id="RU367115"/>
    </source>
</evidence>
<comment type="domain">
    <text evidence="12">The WWE domain mediates non-covalent poly(ADP-ribose)-binding.</text>
</comment>
<keyword evidence="9 12" id="KW-0833">Ubl conjugation pathway</keyword>
<comment type="pathway">
    <text evidence="3 12">Protein modification; protein ubiquitination.</text>
</comment>
<evidence type="ECO:0000256" key="11">
    <source>
        <dbReference type="PROSITE-ProRule" id="PRU00175"/>
    </source>
</evidence>
<dbReference type="FunFam" id="3.30.720.50:FF:000003">
    <property type="entry name" value="E3 ubiquitin-protein ligase RNF146"/>
    <property type="match status" value="1"/>
</dbReference>
<dbReference type="GO" id="GO:0051865">
    <property type="term" value="P:protein autoubiquitination"/>
    <property type="evidence" value="ECO:0007669"/>
    <property type="project" value="UniProtKB-UniRule"/>
</dbReference>
<keyword evidence="5 12" id="KW-0808">Transferase</keyword>
<dbReference type="InterPro" id="IPR001841">
    <property type="entry name" value="Znf_RING"/>
</dbReference>